<protein>
    <recommendedName>
        <fullName evidence="2">histidine kinase</fullName>
        <ecNumber evidence="2">2.7.13.3</ecNumber>
    </recommendedName>
</protein>
<organism evidence="11 12">
    <name type="scientific">Dinghuibacter silviterrae</name>
    <dbReference type="NCBI Taxonomy" id="1539049"/>
    <lineage>
        <taxon>Bacteria</taxon>
        <taxon>Pseudomonadati</taxon>
        <taxon>Bacteroidota</taxon>
        <taxon>Chitinophagia</taxon>
        <taxon>Chitinophagales</taxon>
        <taxon>Chitinophagaceae</taxon>
        <taxon>Dinghuibacter</taxon>
    </lineage>
</organism>
<feature type="transmembrane region" description="Helical" evidence="9">
    <location>
        <begin position="253"/>
        <end position="274"/>
    </location>
</feature>
<accession>A0A4R8DTF1</accession>
<dbReference type="Pfam" id="PF07695">
    <property type="entry name" value="7TMR-DISM_7TM"/>
    <property type="match status" value="1"/>
</dbReference>
<evidence type="ECO:0000256" key="8">
    <source>
        <dbReference type="ARBA" id="ARBA00023012"/>
    </source>
</evidence>
<keyword evidence="4" id="KW-0808">Transferase</keyword>
<keyword evidence="9" id="KW-1133">Transmembrane helix</keyword>
<keyword evidence="8" id="KW-0902">Two-component regulatory system</keyword>
<evidence type="ECO:0000256" key="2">
    <source>
        <dbReference type="ARBA" id="ARBA00012438"/>
    </source>
</evidence>
<dbReference type="Proteomes" id="UP000294498">
    <property type="component" value="Unassembled WGS sequence"/>
</dbReference>
<dbReference type="InterPro" id="IPR011623">
    <property type="entry name" value="7TMR_DISM_rcpt_extracell_dom1"/>
</dbReference>
<dbReference type="RefSeq" id="WP_133992607.1">
    <property type="nucleotide sequence ID" value="NZ_SODV01000001.1"/>
</dbReference>
<proteinExistence type="predicted"/>
<dbReference type="Gene3D" id="3.30.565.10">
    <property type="entry name" value="Histidine kinase-like ATPase, C-terminal domain"/>
    <property type="match status" value="1"/>
</dbReference>
<feature type="transmembrane region" description="Helical" evidence="9">
    <location>
        <begin position="382"/>
        <end position="402"/>
    </location>
</feature>
<evidence type="ECO:0000256" key="7">
    <source>
        <dbReference type="ARBA" id="ARBA00022840"/>
    </source>
</evidence>
<dbReference type="Gene3D" id="1.20.5.1930">
    <property type="match status" value="1"/>
</dbReference>
<dbReference type="PROSITE" id="PS50109">
    <property type="entry name" value="HIS_KIN"/>
    <property type="match status" value="1"/>
</dbReference>
<dbReference type="PANTHER" id="PTHR24421:SF10">
    <property type="entry name" value="NITRATE_NITRITE SENSOR PROTEIN NARQ"/>
    <property type="match status" value="1"/>
</dbReference>
<keyword evidence="6 11" id="KW-0418">Kinase</keyword>
<keyword evidence="9" id="KW-0472">Membrane</keyword>
<dbReference type="InterPro" id="IPR011712">
    <property type="entry name" value="Sig_transdc_His_kin_sub3_dim/P"/>
</dbReference>
<keyword evidence="5" id="KW-0547">Nucleotide-binding</keyword>
<dbReference type="GO" id="GO:0016020">
    <property type="term" value="C:membrane"/>
    <property type="evidence" value="ECO:0007669"/>
    <property type="project" value="InterPro"/>
</dbReference>
<dbReference type="InterPro" id="IPR036890">
    <property type="entry name" value="HATPase_C_sf"/>
</dbReference>
<dbReference type="Pfam" id="PF02518">
    <property type="entry name" value="HATPase_c"/>
    <property type="match status" value="1"/>
</dbReference>
<dbReference type="InterPro" id="IPR003594">
    <property type="entry name" value="HATPase_dom"/>
</dbReference>
<feature type="transmembrane region" description="Helical" evidence="9">
    <location>
        <begin position="286"/>
        <end position="308"/>
    </location>
</feature>
<dbReference type="CDD" id="cd16917">
    <property type="entry name" value="HATPase_UhpB-NarQ-NarX-like"/>
    <property type="match status" value="1"/>
</dbReference>
<sequence length="632" mass="72738">MLFHSGCHRLFFLCLILGLFPLFTRAQDTLRTSHVDDALHIDSAIGIYVDTAEKVTPAMLPRLSYDTALITRFTQGVPTNVVSLPFYCRFTLINDQDSSRSFYFFPGYYFRNIVLYKDSAGQVVTLPEIRPSHGEMGCRRFSIDARTQTTFFFKGNLIKANTNWMAPALIEPRFLTNYFKILRFNAVQLNVVTFVFCGILLMMIIYSFTNFTQNLRGEYLFYALYGLCMTTLFFIKALFYREDQPFYFFFEEYFDYVIQVSGYYCYISFTRHLLDTRTNYPGLEKAFRTAGNLLLLLLAVYSVVYFSGGPYKVMNSIENGGKYFLMALGIFYVIVGFAQRDKLMNYLLAGNLAVLGLAVTSQCIIVFKVRFTYTNSFFNQALFYYELGVVLELVLFLAALAYKNKDELIEKVKIEQAMKLEQEKKEFETKLAIIQAQQDERSRISADMHDELGSGVTAIRLMSELAKRRLPAQSVPEIEKISTSAGELMDKMNTIIWSMNATNDSVANLVAYMRAFAIELFENSSMVCRVEVPEYIPDIEISGEKRRNVFLVVKEALNNAMKHSKSDRLELRIRLEDELHIEIHDFGQGIQTEKMRQFSSGLTNMQRRMETIGGTIWFKNEKGTTVGLSCPY</sequence>
<keyword evidence="12" id="KW-1185">Reference proteome</keyword>
<dbReference type="GO" id="GO:0000155">
    <property type="term" value="F:phosphorelay sensor kinase activity"/>
    <property type="evidence" value="ECO:0007669"/>
    <property type="project" value="InterPro"/>
</dbReference>
<feature type="transmembrane region" description="Helical" evidence="9">
    <location>
        <begin position="320"/>
        <end position="338"/>
    </location>
</feature>
<evidence type="ECO:0000256" key="4">
    <source>
        <dbReference type="ARBA" id="ARBA00022679"/>
    </source>
</evidence>
<evidence type="ECO:0000256" key="6">
    <source>
        <dbReference type="ARBA" id="ARBA00022777"/>
    </source>
</evidence>
<evidence type="ECO:0000313" key="12">
    <source>
        <dbReference type="Proteomes" id="UP000294498"/>
    </source>
</evidence>
<reference evidence="11 12" key="1">
    <citation type="submission" date="2019-03" db="EMBL/GenBank/DDBJ databases">
        <title>Genomic Encyclopedia of Type Strains, Phase IV (KMG-IV): sequencing the most valuable type-strain genomes for metagenomic binning, comparative biology and taxonomic classification.</title>
        <authorList>
            <person name="Goeker M."/>
        </authorList>
    </citation>
    <scope>NUCLEOTIDE SEQUENCE [LARGE SCALE GENOMIC DNA]</scope>
    <source>
        <strain evidence="11 12">DSM 100059</strain>
    </source>
</reference>
<evidence type="ECO:0000313" key="11">
    <source>
        <dbReference type="EMBL" id="TDX00705.1"/>
    </source>
</evidence>
<evidence type="ECO:0000256" key="3">
    <source>
        <dbReference type="ARBA" id="ARBA00022553"/>
    </source>
</evidence>
<dbReference type="OrthoDB" id="1523646at2"/>
<dbReference type="Pfam" id="PF07730">
    <property type="entry name" value="HisKA_3"/>
    <property type="match status" value="1"/>
</dbReference>
<dbReference type="InterPro" id="IPR050482">
    <property type="entry name" value="Sensor_HK_TwoCompSys"/>
</dbReference>
<feature type="transmembrane region" description="Helical" evidence="9">
    <location>
        <begin position="220"/>
        <end position="241"/>
    </location>
</feature>
<evidence type="ECO:0000259" key="10">
    <source>
        <dbReference type="PROSITE" id="PS50109"/>
    </source>
</evidence>
<dbReference type="GO" id="GO:0046983">
    <property type="term" value="F:protein dimerization activity"/>
    <property type="evidence" value="ECO:0007669"/>
    <property type="project" value="InterPro"/>
</dbReference>
<dbReference type="PANTHER" id="PTHR24421">
    <property type="entry name" value="NITRATE/NITRITE SENSOR PROTEIN NARX-RELATED"/>
    <property type="match status" value="1"/>
</dbReference>
<dbReference type="EMBL" id="SODV01000001">
    <property type="protein sequence ID" value="TDX00705.1"/>
    <property type="molecule type" value="Genomic_DNA"/>
</dbReference>
<evidence type="ECO:0000256" key="5">
    <source>
        <dbReference type="ARBA" id="ARBA00022741"/>
    </source>
</evidence>
<name>A0A4R8DTF1_9BACT</name>
<feature type="transmembrane region" description="Helical" evidence="9">
    <location>
        <begin position="187"/>
        <end position="208"/>
    </location>
</feature>
<dbReference type="SUPFAM" id="SSF55874">
    <property type="entry name" value="ATPase domain of HSP90 chaperone/DNA topoisomerase II/histidine kinase"/>
    <property type="match status" value="1"/>
</dbReference>
<gene>
    <name evidence="11" type="ORF">EDB95_1731</name>
</gene>
<evidence type="ECO:0000256" key="9">
    <source>
        <dbReference type="SAM" id="Phobius"/>
    </source>
</evidence>
<dbReference type="AlphaFoldDB" id="A0A4R8DTF1"/>
<feature type="transmembrane region" description="Helical" evidence="9">
    <location>
        <begin position="345"/>
        <end position="367"/>
    </location>
</feature>
<comment type="caution">
    <text evidence="11">The sequence shown here is derived from an EMBL/GenBank/DDBJ whole genome shotgun (WGS) entry which is preliminary data.</text>
</comment>
<dbReference type="SMART" id="SM00387">
    <property type="entry name" value="HATPase_c"/>
    <property type="match status" value="1"/>
</dbReference>
<dbReference type="EC" id="2.7.13.3" evidence="2"/>
<keyword evidence="3" id="KW-0597">Phosphoprotein</keyword>
<comment type="catalytic activity">
    <reaction evidence="1">
        <text>ATP + protein L-histidine = ADP + protein N-phospho-L-histidine.</text>
        <dbReference type="EC" id="2.7.13.3"/>
    </reaction>
</comment>
<keyword evidence="7" id="KW-0067">ATP-binding</keyword>
<feature type="domain" description="Histidine kinase" evidence="10">
    <location>
        <begin position="447"/>
        <end position="632"/>
    </location>
</feature>
<dbReference type="InterPro" id="IPR005467">
    <property type="entry name" value="His_kinase_dom"/>
</dbReference>
<dbReference type="GO" id="GO:0005524">
    <property type="term" value="F:ATP binding"/>
    <property type="evidence" value="ECO:0007669"/>
    <property type="project" value="UniProtKB-KW"/>
</dbReference>
<keyword evidence="9" id="KW-0812">Transmembrane</keyword>
<evidence type="ECO:0000256" key="1">
    <source>
        <dbReference type="ARBA" id="ARBA00000085"/>
    </source>
</evidence>